<protein>
    <submittedName>
        <fullName evidence="2">Pilus assembly protein</fullName>
    </submittedName>
</protein>
<keyword evidence="1" id="KW-0472">Membrane</keyword>
<dbReference type="AlphaFoldDB" id="A0AAE3DNR6"/>
<accession>A0AAE3DNR6</accession>
<proteinExistence type="predicted"/>
<comment type="caution">
    <text evidence="2">The sequence shown here is derived from an EMBL/GenBank/DDBJ whole genome shotgun (WGS) entry which is preliminary data.</text>
</comment>
<reference evidence="2 3" key="1">
    <citation type="submission" date="2021-10" db="EMBL/GenBank/DDBJ databases">
        <title>Anaerobic single-cell dispensing facilitates the cultivation of human gut bacteria.</title>
        <authorList>
            <person name="Afrizal A."/>
        </authorList>
    </citation>
    <scope>NUCLEOTIDE SEQUENCE [LARGE SCALE GENOMIC DNA]</scope>
    <source>
        <strain evidence="2 3">CLA-AA-H244</strain>
    </source>
</reference>
<keyword evidence="1" id="KW-1133">Transmembrane helix</keyword>
<feature type="transmembrane region" description="Helical" evidence="1">
    <location>
        <begin position="67"/>
        <end position="89"/>
    </location>
</feature>
<evidence type="ECO:0000313" key="2">
    <source>
        <dbReference type="EMBL" id="MCC2167716.1"/>
    </source>
</evidence>
<name>A0AAE3DNR6_9FIRM</name>
<keyword evidence="3" id="KW-1185">Reference proteome</keyword>
<organism evidence="2 3">
    <name type="scientific">Gallintestinimicrobium propionicum</name>
    <dbReference type="NCBI Taxonomy" id="2981770"/>
    <lineage>
        <taxon>Bacteria</taxon>
        <taxon>Bacillati</taxon>
        <taxon>Bacillota</taxon>
        <taxon>Clostridia</taxon>
        <taxon>Lachnospirales</taxon>
        <taxon>Lachnospiraceae</taxon>
        <taxon>Gallintestinimicrobium</taxon>
    </lineage>
</organism>
<gene>
    <name evidence="2" type="ORF">LKD45_08430</name>
</gene>
<keyword evidence="1" id="KW-0812">Transmembrane</keyword>
<dbReference type="EMBL" id="JAJEQF010000018">
    <property type="protein sequence ID" value="MCC2167716.1"/>
    <property type="molecule type" value="Genomic_DNA"/>
</dbReference>
<dbReference type="RefSeq" id="WP_308728255.1">
    <property type="nucleotide sequence ID" value="NZ_JAJEQF010000018.1"/>
</dbReference>
<sequence length="261" mass="29462">MPFWRNLLSNALLFSLQDSSIKYGQHALNSRKPKDRIAGWIRRWICPGRKKASRRALPAGMTVEAAVVLPVFLFAVVNLLSLFLVFWTYSSKEAQLHQTARQLALYAYGQEDGEPDVRLMRLTPVSAPFGTAAFRSSYVVNGCVTHKWIGYSGDGTGEDWERQEEELVYITKSGEAYHRERSCLYLNPSIRLADREEITADYTPCSVCVGRGRLENRLIYVTDGGSRYHNTVSCSGLRRTIESVTLMQALEMGRHACPRCG</sequence>
<evidence type="ECO:0000313" key="3">
    <source>
        <dbReference type="Proteomes" id="UP001199355"/>
    </source>
</evidence>
<dbReference type="Proteomes" id="UP001199355">
    <property type="component" value="Unassembled WGS sequence"/>
</dbReference>
<evidence type="ECO:0000256" key="1">
    <source>
        <dbReference type="SAM" id="Phobius"/>
    </source>
</evidence>